<dbReference type="Proteomes" id="UP000600080">
    <property type="component" value="Unassembled WGS sequence"/>
</dbReference>
<organism evidence="5 6">
    <name type="scientific">Streptomyces kronopolitis</name>
    <dbReference type="NCBI Taxonomy" id="1612435"/>
    <lineage>
        <taxon>Bacteria</taxon>
        <taxon>Bacillati</taxon>
        <taxon>Actinomycetota</taxon>
        <taxon>Actinomycetes</taxon>
        <taxon>Kitasatosporales</taxon>
        <taxon>Streptomycetaceae</taxon>
        <taxon>Streptomyces</taxon>
    </lineage>
</organism>
<gene>
    <name evidence="5" type="ORF">GCM10012285_13330</name>
</gene>
<dbReference type="InterPro" id="IPR001296">
    <property type="entry name" value="Glyco_trans_1"/>
</dbReference>
<evidence type="ECO:0000256" key="2">
    <source>
        <dbReference type="ARBA" id="ARBA00022679"/>
    </source>
</evidence>
<sequence length="388" mass="42163">MYHPILVDFTPDFGSAAMILHISDCFAPRTGGIEIQVAALAAAQHRAGQATEVATATPAAPGAPETPWPFPVHRLTARVPGQLPVHPRAGQAIDRLLTTRHPRVVHVHLGAASPFAWAALACARRRGIPAVATIHSMWDPVVRAMYRLLSRTGHGPAAPVAVTTVSRSAARLVRQALPDLAPRVIPNGIDAAWWRTRSAAERQDGRVHVVAVGRLVPRKEPMELLAALHSAHTRMSRQGTALRATFAGAGPSLRPIQRYLRRNGMDSWIRLVGRLQPREVRELLSEADLFVNASCRESFGIAALEARTSGLPVLARVHTGVADFVRHNREGALCGHSAFALADEVLWLARTPGARRSLAAHNWETEPVHCTWPVVTDAFAHAYDDVTR</sequence>
<proteinExistence type="predicted"/>
<evidence type="ECO:0000313" key="6">
    <source>
        <dbReference type="Proteomes" id="UP000600080"/>
    </source>
</evidence>
<dbReference type="CDD" id="cd03801">
    <property type="entry name" value="GT4_PimA-like"/>
    <property type="match status" value="1"/>
</dbReference>
<comment type="caution">
    <text evidence="5">The sequence shown here is derived from an EMBL/GenBank/DDBJ whole genome shotgun (WGS) entry which is preliminary data.</text>
</comment>
<evidence type="ECO:0000313" key="5">
    <source>
        <dbReference type="EMBL" id="GGN37957.1"/>
    </source>
</evidence>
<dbReference type="InterPro" id="IPR028098">
    <property type="entry name" value="Glyco_trans_4-like_N"/>
</dbReference>
<dbReference type="PANTHER" id="PTHR45947">
    <property type="entry name" value="SULFOQUINOVOSYL TRANSFERASE SQD2"/>
    <property type="match status" value="1"/>
</dbReference>
<dbReference type="Pfam" id="PF00534">
    <property type="entry name" value="Glycos_transf_1"/>
    <property type="match status" value="1"/>
</dbReference>
<reference evidence="6" key="1">
    <citation type="journal article" date="2019" name="Int. J. Syst. Evol. Microbiol.">
        <title>The Global Catalogue of Microorganisms (GCM) 10K type strain sequencing project: providing services to taxonomists for standard genome sequencing and annotation.</title>
        <authorList>
            <consortium name="The Broad Institute Genomics Platform"/>
            <consortium name="The Broad Institute Genome Sequencing Center for Infectious Disease"/>
            <person name="Wu L."/>
            <person name="Ma J."/>
        </authorList>
    </citation>
    <scope>NUCLEOTIDE SEQUENCE [LARGE SCALE GENOMIC DNA]</scope>
    <source>
        <strain evidence="6">CGMCC 4.7323</strain>
    </source>
</reference>
<feature type="domain" description="Glycosyltransferase subfamily 4-like N-terminal" evidence="4">
    <location>
        <begin position="31"/>
        <end position="192"/>
    </location>
</feature>
<name>A0ABQ2J3C3_9ACTN</name>
<keyword evidence="6" id="KW-1185">Reference proteome</keyword>
<evidence type="ECO:0000259" key="3">
    <source>
        <dbReference type="Pfam" id="PF00534"/>
    </source>
</evidence>
<evidence type="ECO:0000259" key="4">
    <source>
        <dbReference type="Pfam" id="PF13439"/>
    </source>
</evidence>
<dbReference type="EMBL" id="BMND01000004">
    <property type="protein sequence ID" value="GGN37957.1"/>
    <property type="molecule type" value="Genomic_DNA"/>
</dbReference>
<feature type="domain" description="Glycosyl transferase family 1" evidence="3">
    <location>
        <begin position="200"/>
        <end position="358"/>
    </location>
</feature>
<keyword evidence="1" id="KW-0328">Glycosyltransferase</keyword>
<keyword evidence="2" id="KW-0808">Transferase</keyword>
<dbReference type="PANTHER" id="PTHR45947:SF3">
    <property type="entry name" value="SULFOQUINOVOSYL TRANSFERASE SQD2"/>
    <property type="match status" value="1"/>
</dbReference>
<evidence type="ECO:0008006" key="7">
    <source>
        <dbReference type="Google" id="ProtNLM"/>
    </source>
</evidence>
<protein>
    <recommendedName>
        <fullName evidence="7">Glycosyltransferase</fullName>
    </recommendedName>
</protein>
<accession>A0ABQ2J3C3</accession>
<dbReference type="Gene3D" id="3.40.50.2000">
    <property type="entry name" value="Glycogen Phosphorylase B"/>
    <property type="match status" value="2"/>
</dbReference>
<evidence type="ECO:0000256" key="1">
    <source>
        <dbReference type="ARBA" id="ARBA00022676"/>
    </source>
</evidence>
<dbReference type="InterPro" id="IPR050194">
    <property type="entry name" value="Glycosyltransferase_grp1"/>
</dbReference>
<dbReference type="SUPFAM" id="SSF53756">
    <property type="entry name" value="UDP-Glycosyltransferase/glycogen phosphorylase"/>
    <property type="match status" value="1"/>
</dbReference>
<dbReference type="Pfam" id="PF13439">
    <property type="entry name" value="Glyco_transf_4"/>
    <property type="match status" value="1"/>
</dbReference>